<keyword evidence="3 4" id="KW-0456">Lyase</keyword>
<dbReference type="PANTHER" id="PTHR37690">
    <property type="entry name" value="CHORISMATE DEHYDRATASE"/>
    <property type="match status" value="1"/>
</dbReference>
<sequence>MLKVGKIEYINVLPVYFGFIDKAVPFKYEFVEEVPSELNVMLREGKIDISPISSYEFITNSEKYFLFPDFSISSYGQVKSVLFLSRVPIHQLHKKDVWLTKSSMTSRALIEYILKEKFGVEPNYYFYSMKEGNLPKTATAILSIGDDAFKLLKNKNYRFIYDLGQEWYNMYKLPFVFAVWAVRRESFINHPEDIKEIYESFKKSRKYGLSNLQKIAKIYSKKVSLSEKECLDYYNYLNYSLTSLHKKSLKQFAQLLNYNIEIEDFLLPFGEKNGREKN</sequence>
<comment type="catalytic activity">
    <reaction evidence="4">
        <text>chorismate = 3-[(1-carboxyvinyl)-oxy]benzoate + H2O</text>
        <dbReference type="Rhea" id="RHEA:40051"/>
        <dbReference type="ChEBI" id="CHEBI:15377"/>
        <dbReference type="ChEBI" id="CHEBI:29748"/>
        <dbReference type="ChEBI" id="CHEBI:76981"/>
        <dbReference type="EC" id="4.2.1.151"/>
    </reaction>
</comment>
<comment type="pathway">
    <text evidence="1 4">Quinol/quinone metabolism; menaquinone biosynthesis.</text>
</comment>
<evidence type="ECO:0000256" key="2">
    <source>
        <dbReference type="ARBA" id="ARBA00022428"/>
    </source>
</evidence>
<dbReference type="InterPro" id="IPR003773">
    <property type="entry name" value="Menaquinone_biosynth"/>
</dbReference>
<protein>
    <recommendedName>
        <fullName evidence="4">Chorismate dehydratase</fullName>
        <ecNumber evidence="4">4.2.1.151</ecNumber>
    </recommendedName>
    <alternativeName>
        <fullName evidence="4">Menaquinone biosynthetic enzyme MqnA</fullName>
    </alternativeName>
</protein>
<accession>A0A238YIP0</accession>
<dbReference type="GO" id="GO:0009234">
    <property type="term" value="P:menaquinone biosynthetic process"/>
    <property type="evidence" value="ECO:0007669"/>
    <property type="project" value="UniProtKB-UniRule"/>
</dbReference>
<dbReference type="AlphaFoldDB" id="A0A238YIP0"/>
<dbReference type="InterPro" id="IPR030868">
    <property type="entry name" value="MqnA"/>
</dbReference>
<evidence type="ECO:0000313" key="6">
    <source>
        <dbReference type="Proteomes" id="UP000198405"/>
    </source>
</evidence>
<dbReference type="CDD" id="cd13634">
    <property type="entry name" value="PBP2_Sco4506"/>
    <property type="match status" value="1"/>
</dbReference>
<dbReference type="Pfam" id="PF02621">
    <property type="entry name" value="VitK2_biosynth"/>
    <property type="match status" value="1"/>
</dbReference>
<gene>
    <name evidence="4" type="primary">mqnA</name>
    <name evidence="5" type="ORF">SAMN06265340_103164</name>
</gene>
<evidence type="ECO:0000256" key="1">
    <source>
        <dbReference type="ARBA" id="ARBA00004863"/>
    </source>
</evidence>
<evidence type="ECO:0000313" key="5">
    <source>
        <dbReference type="EMBL" id="SNR70668.1"/>
    </source>
</evidence>
<dbReference type="UniPathway" id="UPA00079"/>
<dbReference type="Gene3D" id="3.40.190.10">
    <property type="entry name" value="Periplasmic binding protein-like II"/>
    <property type="match status" value="2"/>
</dbReference>
<dbReference type="OrthoDB" id="9810112at2"/>
<dbReference type="RefSeq" id="WP_089322706.1">
    <property type="nucleotide sequence ID" value="NZ_FZOB01000003.1"/>
</dbReference>
<evidence type="ECO:0000256" key="3">
    <source>
        <dbReference type="ARBA" id="ARBA00023239"/>
    </source>
</evidence>
<keyword evidence="6" id="KW-1185">Reference proteome</keyword>
<dbReference type="GO" id="GO:0016836">
    <property type="term" value="F:hydro-lyase activity"/>
    <property type="evidence" value="ECO:0007669"/>
    <property type="project" value="UniProtKB-UniRule"/>
</dbReference>
<comment type="similarity">
    <text evidence="4">Belongs to the MqnA/MqnD family. MqnA subfamily.</text>
</comment>
<dbReference type="PANTHER" id="PTHR37690:SF1">
    <property type="entry name" value="CHORISMATE DEHYDRATASE"/>
    <property type="match status" value="1"/>
</dbReference>
<dbReference type="Proteomes" id="UP000198405">
    <property type="component" value="Unassembled WGS sequence"/>
</dbReference>
<proteinExistence type="inferred from homology"/>
<keyword evidence="2 4" id="KW-0474">Menaquinone biosynthesis</keyword>
<comment type="function">
    <text evidence="4">Catalyzes the dehydration of chorismate into 3-[(1-carboxyvinyl)oxy]benzoate, a step in the biosynthesis of menaquinone (MK, vitamin K2).</text>
</comment>
<reference evidence="6" key="1">
    <citation type="submission" date="2017-06" db="EMBL/GenBank/DDBJ databases">
        <authorList>
            <person name="Varghese N."/>
            <person name="Submissions S."/>
        </authorList>
    </citation>
    <scope>NUCLEOTIDE SEQUENCE [LARGE SCALE GENOMIC DNA]</scope>
    <source>
        <strain evidence="6">DSM 15668</strain>
    </source>
</reference>
<dbReference type="SUPFAM" id="SSF53850">
    <property type="entry name" value="Periplasmic binding protein-like II"/>
    <property type="match status" value="1"/>
</dbReference>
<dbReference type="HAMAP" id="MF_00995">
    <property type="entry name" value="MqnA"/>
    <property type="match status" value="1"/>
</dbReference>
<dbReference type="EMBL" id="FZOB01000003">
    <property type="protein sequence ID" value="SNR70668.1"/>
    <property type="molecule type" value="Genomic_DNA"/>
</dbReference>
<name>A0A238YIP0_9BACT</name>
<dbReference type="EC" id="4.2.1.151" evidence="4"/>
<organism evidence="5 6">
    <name type="scientific">Desulfurobacterium atlanticum</name>
    <dbReference type="NCBI Taxonomy" id="240169"/>
    <lineage>
        <taxon>Bacteria</taxon>
        <taxon>Pseudomonadati</taxon>
        <taxon>Aquificota</taxon>
        <taxon>Aquificia</taxon>
        <taxon>Desulfurobacteriales</taxon>
        <taxon>Desulfurobacteriaceae</taxon>
        <taxon>Desulfurobacterium</taxon>
    </lineage>
</organism>
<evidence type="ECO:0000256" key="4">
    <source>
        <dbReference type="HAMAP-Rule" id="MF_00995"/>
    </source>
</evidence>